<dbReference type="Pfam" id="PF12833">
    <property type="entry name" value="HTH_18"/>
    <property type="match status" value="1"/>
</dbReference>
<dbReference type="KEGG" id="paun:MJA45_02670"/>
<keyword evidence="2" id="KW-0238">DNA-binding</keyword>
<feature type="transmembrane region" description="Helical" evidence="4">
    <location>
        <begin position="295"/>
        <end position="316"/>
    </location>
</feature>
<dbReference type="InterPro" id="IPR018062">
    <property type="entry name" value="HTH_AraC-typ_CS"/>
</dbReference>
<name>A0AA96RFG7_9BACL</name>
<accession>A0AA96RFG7</accession>
<dbReference type="RefSeq" id="WP_315605759.1">
    <property type="nucleotide sequence ID" value="NZ_CP130318.1"/>
</dbReference>
<keyword evidence="4" id="KW-1133">Transmembrane helix</keyword>
<keyword evidence="1" id="KW-0805">Transcription regulation</keyword>
<organism evidence="6 7">
    <name type="scientific">Paenibacillus aurantius</name>
    <dbReference type="NCBI Taxonomy" id="2918900"/>
    <lineage>
        <taxon>Bacteria</taxon>
        <taxon>Bacillati</taxon>
        <taxon>Bacillota</taxon>
        <taxon>Bacilli</taxon>
        <taxon>Bacillales</taxon>
        <taxon>Paenibacillaceae</taxon>
        <taxon>Paenibacillus</taxon>
    </lineage>
</organism>
<gene>
    <name evidence="6" type="ORF">MJA45_02670</name>
</gene>
<reference evidence="6 7" key="1">
    <citation type="submission" date="2022-02" db="EMBL/GenBank/DDBJ databases">
        <title>Paenibacillus sp. MBLB1776 Whole Genome Shotgun Sequencing.</title>
        <authorList>
            <person name="Hwang C.Y."/>
            <person name="Cho E.-S."/>
            <person name="Seo M.-J."/>
        </authorList>
    </citation>
    <scope>NUCLEOTIDE SEQUENCE [LARGE SCALE GENOMIC DNA]</scope>
    <source>
        <strain evidence="6 7">MBLB1776</strain>
    </source>
</reference>
<evidence type="ECO:0000313" key="7">
    <source>
        <dbReference type="Proteomes" id="UP001305702"/>
    </source>
</evidence>
<keyword evidence="3" id="KW-0804">Transcription</keyword>
<dbReference type="GO" id="GO:0003700">
    <property type="term" value="F:DNA-binding transcription factor activity"/>
    <property type="evidence" value="ECO:0007669"/>
    <property type="project" value="InterPro"/>
</dbReference>
<keyword evidence="7" id="KW-1185">Reference proteome</keyword>
<sequence>MRNWAIWNRQTLVFKLFISFLGIILLFSLFNSLSLHLFNRGVQKEVIQYNRLMLHNTAERYRTHLERVKTLLFDIYNSEYTVAFNRQLHAQDPADPEIWKAADVLKVLRPQAFNPMFYLNNLLVYYQTGDIVVEKEGTVGAEMMFSRFYSSKAYPYSYWKGELGRSGSYKLHPEAEFTVSGLNSTAAVPLIPFSFRMPSSDYLVVALLDAKQLQEAFYGTEDDRQFFIRREDGTLLYRSSDALSDADIPSFASGPDYLLANSYYFFAEKDSASDLTYIVAVPTASITSRVRNASLTLFVIFAVSVVIGILASILFSRQIHRPVKQMVSSILRRDPVQLRSSIQEFDLIHRNLRELMREKETIHREMLGQRSLLTSFRYINKLKAITSDINEWKDIATMEEPFVLVLYQLHFRTQPVSENGLKTDRMAYYIQEYINLVISERMPAAHTFQIENNQILSLIPGERVPEALEEVLGMLITILDRDKAYLLVTVAVSPVFPASSPFSKAYQEVVELARQARPLEENQIIRERRDVPELLLLTVAQEQELYANLQAGNDGFCVSFMERILDSMDRKGASIRQLRELAAGVTARVAKILEPYGADAEAAPGQREQEALQDCFTLEQFKRFYRELFHKAASLIQSRKEEQDATVAFVLEYIESRYADDLSLDQLADKLNLSMAYLSVYIKEKTGANFSEHVNAVRIRQAKEMLAATDLSVQEISARIGYRNVTSFIRMFKKITGLPPGEYRKQERLRSASGPAGSSL</sequence>
<evidence type="ECO:0000256" key="1">
    <source>
        <dbReference type="ARBA" id="ARBA00023015"/>
    </source>
</evidence>
<dbReference type="SMART" id="SM00342">
    <property type="entry name" value="HTH_ARAC"/>
    <property type="match status" value="1"/>
</dbReference>
<evidence type="ECO:0000313" key="6">
    <source>
        <dbReference type="EMBL" id="WNQ11982.1"/>
    </source>
</evidence>
<dbReference type="PANTHER" id="PTHR43280:SF28">
    <property type="entry name" value="HTH-TYPE TRANSCRIPTIONAL ACTIVATOR RHAS"/>
    <property type="match status" value="1"/>
</dbReference>
<evidence type="ECO:0000256" key="3">
    <source>
        <dbReference type="ARBA" id="ARBA00023163"/>
    </source>
</evidence>
<dbReference type="InterPro" id="IPR009057">
    <property type="entry name" value="Homeodomain-like_sf"/>
</dbReference>
<dbReference type="PANTHER" id="PTHR43280">
    <property type="entry name" value="ARAC-FAMILY TRANSCRIPTIONAL REGULATOR"/>
    <property type="match status" value="1"/>
</dbReference>
<dbReference type="Gene3D" id="1.10.10.60">
    <property type="entry name" value="Homeodomain-like"/>
    <property type="match status" value="2"/>
</dbReference>
<dbReference type="PRINTS" id="PR00032">
    <property type="entry name" value="HTHARAC"/>
</dbReference>
<dbReference type="PROSITE" id="PS00041">
    <property type="entry name" value="HTH_ARAC_FAMILY_1"/>
    <property type="match status" value="1"/>
</dbReference>
<dbReference type="PROSITE" id="PS01124">
    <property type="entry name" value="HTH_ARAC_FAMILY_2"/>
    <property type="match status" value="1"/>
</dbReference>
<keyword evidence="4" id="KW-0812">Transmembrane</keyword>
<evidence type="ECO:0000256" key="2">
    <source>
        <dbReference type="ARBA" id="ARBA00023125"/>
    </source>
</evidence>
<dbReference type="InterPro" id="IPR018060">
    <property type="entry name" value="HTH_AraC"/>
</dbReference>
<feature type="domain" description="HTH araC/xylS-type" evidence="5">
    <location>
        <begin position="648"/>
        <end position="746"/>
    </location>
</feature>
<dbReference type="SUPFAM" id="SSF46689">
    <property type="entry name" value="Homeodomain-like"/>
    <property type="match status" value="1"/>
</dbReference>
<feature type="transmembrane region" description="Helical" evidence="4">
    <location>
        <begin position="12"/>
        <end position="30"/>
    </location>
</feature>
<dbReference type="AlphaFoldDB" id="A0AA96RFG7"/>
<proteinExistence type="predicted"/>
<protein>
    <submittedName>
        <fullName evidence="6">Helix-turn-helix domain-containing protein</fullName>
    </submittedName>
</protein>
<keyword evidence="4" id="KW-0472">Membrane</keyword>
<dbReference type="InterPro" id="IPR020449">
    <property type="entry name" value="Tscrpt_reg_AraC-type_HTH"/>
</dbReference>
<dbReference type="EMBL" id="CP130318">
    <property type="protein sequence ID" value="WNQ11982.1"/>
    <property type="molecule type" value="Genomic_DNA"/>
</dbReference>
<evidence type="ECO:0000259" key="5">
    <source>
        <dbReference type="PROSITE" id="PS01124"/>
    </source>
</evidence>
<evidence type="ECO:0000256" key="4">
    <source>
        <dbReference type="SAM" id="Phobius"/>
    </source>
</evidence>
<dbReference type="GO" id="GO:0043565">
    <property type="term" value="F:sequence-specific DNA binding"/>
    <property type="evidence" value="ECO:0007669"/>
    <property type="project" value="InterPro"/>
</dbReference>
<dbReference type="Proteomes" id="UP001305702">
    <property type="component" value="Chromosome"/>
</dbReference>